<dbReference type="EC" id="6.1.1.10" evidence="2"/>
<keyword evidence="7 10" id="KW-0648">Protein biosynthesis</keyword>
<evidence type="ECO:0000256" key="10">
    <source>
        <dbReference type="RuleBase" id="RU363039"/>
    </source>
</evidence>
<name>A0A1F8BH57_9BACT</name>
<keyword evidence="6 10" id="KW-0067">ATP-binding</keyword>
<evidence type="ECO:0000313" key="12">
    <source>
        <dbReference type="EMBL" id="OGM63396.1"/>
    </source>
</evidence>
<evidence type="ECO:0000256" key="2">
    <source>
        <dbReference type="ARBA" id="ARBA00012838"/>
    </source>
</evidence>
<keyword evidence="5 10" id="KW-0547">Nucleotide-binding</keyword>
<dbReference type="GO" id="GO:0004825">
    <property type="term" value="F:methionine-tRNA ligase activity"/>
    <property type="evidence" value="ECO:0007669"/>
    <property type="project" value="UniProtKB-EC"/>
</dbReference>
<feature type="domain" description="Methionyl/Leucyl tRNA synthetase" evidence="11">
    <location>
        <begin position="162"/>
        <end position="363"/>
    </location>
</feature>
<keyword evidence="8 10" id="KW-0030">Aminoacyl-tRNA synthetase</keyword>
<organism evidence="12 13">
    <name type="scientific">Candidatus Woesebacteria bacterium RIFCSPLOWO2_01_FULL_39_21</name>
    <dbReference type="NCBI Taxonomy" id="1802519"/>
    <lineage>
        <taxon>Bacteria</taxon>
        <taxon>Candidatus Woeseibacteriota</taxon>
    </lineage>
</organism>
<dbReference type="InterPro" id="IPR009080">
    <property type="entry name" value="tRNAsynth_Ia_anticodon-bd"/>
</dbReference>
<dbReference type="InterPro" id="IPR015413">
    <property type="entry name" value="Methionyl/Leucyl_tRNA_Synth"/>
</dbReference>
<dbReference type="STRING" id="1802519.A2961_02955"/>
<keyword evidence="4 10" id="KW-0436">Ligase</keyword>
<dbReference type="GO" id="GO:0006431">
    <property type="term" value="P:methionyl-tRNA aminoacylation"/>
    <property type="evidence" value="ECO:0007669"/>
    <property type="project" value="InterPro"/>
</dbReference>
<comment type="function">
    <text evidence="1">Is required not only for elongation of protein synthesis but also for the initiation of all mRNA translation through initiator tRNA(fMet) aminoacylation.</text>
</comment>
<dbReference type="PANTHER" id="PTHR43326:SF1">
    <property type="entry name" value="METHIONINE--TRNA LIGASE, MITOCHONDRIAL"/>
    <property type="match status" value="1"/>
</dbReference>
<evidence type="ECO:0000256" key="5">
    <source>
        <dbReference type="ARBA" id="ARBA00022741"/>
    </source>
</evidence>
<evidence type="ECO:0000259" key="11">
    <source>
        <dbReference type="Pfam" id="PF09334"/>
    </source>
</evidence>
<feature type="domain" description="Methionyl/Leucyl tRNA synthetase" evidence="11">
    <location>
        <begin position="6"/>
        <end position="153"/>
    </location>
</feature>
<dbReference type="AlphaFoldDB" id="A0A1F8BH57"/>
<dbReference type="SUPFAM" id="SSF52374">
    <property type="entry name" value="Nucleotidylyl transferase"/>
    <property type="match status" value="1"/>
</dbReference>
<dbReference type="InterPro" id="IPR033911">
    <property type="entry name" value="MetRS_core"/>
</dbReference>
<evidence type="ECO:0000256" key="1">
    <source>
        <dbReference type="ARBA" id="ARBA00003314"/>
    </source>
</evidence>
<dbReference type="NCBIfam" id="TIGR00398">
    <property type="entry name" value="metG"/>
    <property type="match status" value="1"/>
</dbReference>
<dbReference type="FunFam" id="2.170.220.10:FF:000003">
    <property type="entry name" value="Methionine--tRNA ligase"/>
    <property type="match status" value="1"/>
</dbReference>
<dbReference type="Gene3D" id="1.10.730.10">
    <property type="entry name" value="Isoleucyl-tRNA Synthetase, Domain 1"/>
    <property type="match status" value="1"/>
</dbReference>
<evidence type="ECO:0000256" key="4">
    <source>
        <dbReference type="ARBA" id="ARBA00022598"/>
    </source>
</evidence>
<evidence type="ECO:0000313" key="13">
    <source>
        <dbReference type="Proteomes" id="UP000177082"/>
    </source>
</evidence>
<protein>
    <recommendedName>
        <fullName evidence="3">Methionine--tRNA ligase</fullName>
        <ecNumber evidence="2">6.1.1.10</ecNumber>
    </recommendedName>
    <alternativeName>
        <fullName evidence="9">Methionyl-tRNA synthetase</fullName>
    </alternativeName>
</protein>
<evidence type="ECO:0000256" key="7">
    <source>
        <dbReference type="ARBA" id="ARBA00022917"/>
    </source>
</evidence>
<comment type="similarity">
    <text evidence="10">Belongs to the class-I aminoacyl-tRNA synthetase family.</text>
</comment>
<dbReference type="GO" id="GO:0005524">
    <property type="term" value="F:ATP binding"/>
    <property type="evidence" value="ECO:0007669"/>
    <property type="project" value="UniProtKB-KW"/>
</dbReference>
<dbReference type="Gene3D" id="3.40.50.620">
    <property type="entry name" value="HUPs"/>
    <property type="match status" value="1"/>
</dbReference>
<dbReference type="EMBL" id="MGHF01000017">
    <property type="protein sequence ID" value="OGM63396.1"/>
    <property type="molecule type" value="Genomic_DNA"/>
</dbReference>
<comment type="caution">
    <text evidence="12">The sequence shown here is derived from an EMBL/GenBank/DDBJ whole genome shotgun (WGS) entry which is preliminary data.</text>
</comment>
<reference evidence="12 13" key="1">
    <citation type="journal article" date="2016" name="Nat. Commun.">
        <title>Thousands of microbial genomes shed light on interconnected biogeochemical processes in an aquifer system.</title>
        <authorList>
            <person name="Anantharaman K."/>
            <person name="Brown C.T."/>
            <person name="Hug L.A."/>
            <person name="Sharon I."/>
            <person name="Castelle C.J."/>
            <person name="Probst A.J."/>
            <person name="Thomas B.C."/>
            <person name="Singh A."/>
            <person name="Wilkins M.J."/>
            <person name="Karaoz U."/>
            <person name="Brodie E.L."/>
            <person name="Williams K.H."/>
            <person name="Hubbard S.S."/>
            <person name="Banfield J.F."/>
        </authorList>
    </citation>
    <scope>NUCLEOTIDE SEQUENCE [LARGE SCALE GENOMIC DNA]</scope>
</reference>
<dbReference type="PRINTS" id="PR01041">
    <property type="entry name" value="TRNASYNTHMET"/>
</dbReference>
<gene>
    <name evidence="12" type="ORF">A2961_02955</name>
</gene>
<evidence type="ECO:0000256" key="6">
    <source>
        <dbReference type="ARBA" id="ARBA00022840"/>
    </source>
</evidence>
<dbReference type="InterPro" id="IPR014729">
    <property type="entry name" value="Rossmann-like_a/b/a_fold"/>
</dbReference>
<dbReference type="InterPro" id="IPR014758">
    <property type="entry name" value="Met-tRNA_synth"/>
</dbReference>
<evidence type="ECO:0000256" key="8">
    <source>
        <dbReference type="ARBA" id="ARBA00023146"/>
    </source>
</evidence>
<dbReference type="SUPFAM" id="SSF47323">
    <property type="entry name" value="Anticodon-binding domain of a subclass of class I aminoacyl-tRNA synthetases"/>
    <property type="match status" value="1"/>
</dbReference>
<proteinExistence type="inferred from homology"/>
<dbReference type="PANTHER" id="PTHR43326">
    <property type="entry name" value="METHIONYL-TRNA SYNTHETASE"/>
    <property type="match status" value="1"/>
</dbReference>
<sequence length="475" mass="54954">MNKKFYITTPIYYANGSPHVGHFITTTAADVIARLYRLILGKSNVFFTTGLDEHGTTVEQAAKKEGYILKTFQKYVDKRAIEWEKAFKQTNISYDYFARTTNSKHEDFARQFIQKLIHNNDVYKSKYYGKYCNGCEKFLTLSDLNEKGHCPLHRPDQVVKIEEENYFFKLSKYTPTVKKLIAENKIKIIPEGKRAEILSRLETKIEDISISRPKEKVAWGIEFPGDKNQTIYVWVEALLNYLSSLEINGNKEFWLNTYHFLGKDISWFHNVIWPALLLSAKHQLFKGTFVHSFVIIAGEKISKSKGNIITPKELIDKFGVDGARYVILSNFPYINDSDITWARLTKKYNADLANGLGNLVSRVAKLCEKSGYNFLTQGVTSFDESVQKYLNEFRFDLALDVIWNKISNQDKGINVTKPWELKNRKLKEILKSLVSELKIIAFNLRPFLPETSNRIEEIFKGPEIKSGEILFPRLK</sequence>
<dbReference type="Proteomes" id="UP000177082">
    <property type="component" value="Unassembled WGS sequence"/>
</dbReference>
<dbReference type="Gene3D" id="2.170.220.10">
    <property type="match status" value="1"/>
</dbReference>
<evidence type="ECO:0000256" key="3">
    <source>
        <dbReference type="ARBA" id="ARBA00018753"/>
    </source>
</evidence>
<evidence type="ECO:0000256" key="9">
    <source>
        <dbReference type="ARBA" id="ARBA00030904"/>
    </source>
</evidence>
<accession>A0A1F8BH57</accession>
<dbReference type="Pfam" id="PF09334">
    <property type="entry name" value="tRNA-synt_1g"/>
    <property type="match status" value="2"/>
</dbReference>
<dbReference type="InterPro" id="IPR023457">
    <property type="entry name" value="Met-tRNA_synth_2"/>
</dbReference>